<keyword evidence="3 4" id="KW-0687">Ribonucleoprotein</keyword>
<dbReference type="Gene3D" id="6.10.160.10">
    <property type="match status" value="1"/>
</dbReference>
<dbReference type="AlphaFoldDB" id="A0A452RBN8"/>
<dbReference type="SUPFAM" id="SSF74731">
    <property type="entry name" value="Ribosomal protein L20"/>
    <property type="match status" value="1"/>
</dbReference>
<dbReference type="GO" id="GO:0006412">
    <property type="term" value="P:translation"/>
    <property type="evidence" value="ECO:0007669"/>
    <property type="project" value="InterPro"/>
</dbReference>
<reference evidence="5" key="3">
    <citation type="submission" date="2025-09" db="UniProtKB">
        <authorList>
            <consortium name="Ensembl"/>
        </authorList>
    </citation>
    <scope>IDENTIFICATION</scope>
</reference>
<evidence type="ECO:0000256" key="3">
    <source>
        <dbReference type="ARBA" id="ARBA00023274"/>
    </source>
</evidence>
<comment type="similarity">
    <text evidence="1 4">Belongs to the bacterial ribosomal protein bL20 family.</text>
</comment>
<organism evidence="5 6">
    <name type="scientific">Ursus americanus</name>
    <name type="common">American black bear</name>
    <name type="synonym">Euarctos americanus</name>
    <dbReference type="NCBI Taxonomy" id="9643"/>
    <lineage>
        <taxon>Eukaryota</taxon>
        <taxon>Metazoa</taxon>
        <taxon>Chordata</taxon>
        <taxon>Craniata</taxon>
        <taxon>Vertebrata</taxon>
        <taxon>Euteleostomi</taxon>
        <taxon>Mammalia</taxon>
        <taxon>Eutheria</taxon>
        <taxon>Laurasiatheria</taxon>
        <taxon>Carnivora</taxon>
        <taxon>Caniformia</taxon>
        <taxon>Ursidae</taxon>
        <taxon>Ursus</taxon>
    </lineage>
</organism>
<gene>
    <name evidence="5" type="primary">MRPL20</name>
</gene>
<evidence type="ECO:0008006" key="7">
    <source>
        <dbReference type="Google" id="ProtNLM"/>
    </source>
</evidence>
<dbReference type="CDD" id="cd07026">
    <property type="entry name" value="Ribosomal_L20"/>
    <property type="match status" value="1"/>
</dbReference>
<dbReference type="GO" id="GO:0005840">
    <property type="term" value="C:ribosome"/>
    <property type="evidence" value="ECO:0007669"/>
    <property type="project" value="UniProtKB-KW"/>
</dbReference>
<evidence type="ECO:0000256" key="4">
    <source>
        <dbReference type="RuleBase" id="RU000561"/>
    </source>
</evidence>
<keyword evidence="2 4" id="KW-0689">Ribosomal protein</keyword>
<protein>
    <recommendedName>
        <fullName evidence="7">Mitochondrial ribosomal protein L20</fullName>
    </recommendedName>
</protein>
<dbReference type="Gene3D" id="1.10.1900.20">
    <property type="entry name" value="Ribosomal protein L20"/>
    <property type="match status" value="1"/>
</dbReference>
<dbReference type="PANTHER" id="PTHR10986">
    <property type="entry name" value="39S RIBOSOMAL PROTEIN L20"/>
    <property type="match status" value="1"/>
</dbReference>
<dbReference type="GeneTree" id="ENSGT00390000015823"/>
<reference evidence="5" key="2">
    <citation type="submission" date="2025-08" db="UniProtKB">
        <authorList>
            <consortium name="Ensembl"/>
        </authorList>
    </citation>
    <scope>IDENTIFICATION</scope>
</reference>
<dbReference type="GO" id="GO:0019843">
    <property type="term" value="F:rRNA binding"/>
    <property type="evidence" value="ECO:0007669"/>
    <property type="project" value="InterPro"/>
</dbReference>
<keyword evidence="6" id="KW-1185">Reference proteome</keyword>
<dbReference type="InterPro" id="IPR005813">
    <property type="entry name" value="Ribosomal_bL20"/>
</dbReference>
<dbReference type="Proteomes" id="UP000291022">
    <property type="component" value="Unassembled WGS sequence"/>
</dbReference>
<dbReference type="Pfam" id="PF00453">
    <property type="entry name" value="Ribosomal_L20"/>
    <property type="match status" value="1"/>
</dbReference>
<accession>A0A452RBN8</accession>
<reference evidence="6" key="1">
    <citation type="submission" date="2016-06" db="EMBL/GenBank/DDBJ databases">
        <title>De novo assembly and RNA-Seq shows season-dependent expression and editing in black bear kidneys.</title>
        <authorList>
            <person name="Korstanje R."/>
            <person name="Srivastava A."/>
            <person name="Sarsani V.K."/>
            <person name="Sheehan S.M."/>
            <person name="Seger R.L."/>
            <person name="Barter M.E."/>
            <person name="Lindqvist C."/>
            <person name="Brody L.C."/>
            <person name="Mullikin J.C."/>
        </authorList>
    </citation>
    <scope>NUCLEOTIDE SEQUENCE [LARGE SCALE GENOMIC DNA]</scope>
</reference>
<evidence type="ECO:0000256" key="2">
    <source>
        <dbReference type="ARBA" id="ARBA00022980"/>
    </source>
</evidence>
<proteinExistence type="inferred from homology"/>
<name>A0A452RBN8_URSAM</name>
<evidence type="ECO:0000313" key="6">
    <source>
        <dbReference type="Proteomes" id="UP000291022"/>
    </source>
</evidence>
<dbReference type="Ensembl" id="ENSUAMT00000018028.1">
    <property type="protein sequence ID" value="ENSUAMP00000016088.1"/>
    <property type="gene ID" value="ENSUAMG00000012829.1"/>
</dbReference>
<evidence type="ECO:0000313" key="5">
    <source>
        <dbReference type="Ensembl" id="ENSUAMP00000016088.1"/>
    </source>
</evidence>
<evidence type="ECO:0000256" key="1">
    <source>
        <dbReference type="ARBA" id="ARBA00007698"/>
    </source>
</evidence>
<dbReference type="GO" id="GO:1990904">
    <property type="term" value="C:ribonucleoprotein complex"/>
    <property type="evidence" value="ECO:0007669"/>
    <property type="project" value="UniProtKB-KW"/>
</dbReference>
<dbReference type="GO" id="GO:0003735">
    <property type="term" value="F:structural constituent of ribosome"/>
    <property type="evidence" value="ECO:0007669"/>
    <property type="project" value="InterPro"/>
</dbReference>
<dbReference type="NCBIfam" id="TIGR01032">
    <property type="entry name" value="rplT_bact"/>
    <property type="match status" value="1"/>
</dbReference>
<dbReference type="PRINTS" id="PR00062">
    <property type="entry name" value="RIBOSOMALL20"/>
</dbReference>
<sequence length="97" mass="11725">MVFLTAQLWLRSRLTDRYWRVQEVLQHARHFRGRKNRCYRLAVRAVTRAFVKCTKARRLKKRNMRTLWISRITAASQEHGLKYPAFIVNLIKHGFNL</sequence>
<dbReference type="InterPro" id="IPR035566">
    <property type="entry name" value="Ribosomal_protein_bL20_C"/>
</dbReference>